<proteinExistence type="predicted"/>
<sequence length="61" mass="6920">IIGQIQAAENPTYQVGELPAEVLLEILQELAWINILRARQVCKEDRAIREDIDDPSFTITV</sequence>
<keyword evidence="2" id="KW-1185">Reference proteome</keyword>
<feature type="non-terminal residue" evidence="1">
    <location>
        <position position="1"/>
    </location>
</feature>
<gene>
    <name evidence="1" type="ORF">BDN72DRAFT_835572</name>
</gene>
<evidence type="ECO:0000313" key="2">
    <source>
        <dbReference type="Proteomes" id="UP000308600"/>
    </source>
</evidence>
<dbReference type="EMBL" id="ML208280">
    <property type="protein sequence ID" value="TFK72922.1"/>
    <property type="molecule type" value="Genomic_DNA"/>
</dbReference>
<name>A0ACD3B7F3_9AGAR</name>
<protein>
    <submittedName>
        <fullName evidence="1">Uncharacterized protein</fullName>
    </submittedName>
</protein>
<dbReference type="Proteomes" id="UP000308600">
    <property type="component" value="Unassembled WGS sequence"/>
</dbReference>
<evidence type="ECO:0000313" key="1">
    <source>
        <dbReference type="EMBL" id="TFK72922.1"/>
    </source>
</evidence>
<accession>A0ACD3B7F3</accession>
<reference evidence="1 2" key="1">
    <citation type="journal article" date="2019" name="Nat. Ecol. Evol.">
        <title>Megaphylogeny resolves global patterns of mushroom evolution.</title>
        <authorList>
            <person name="Varga T."/>
            <person name="Krizsan K."/>
            <person name="Foldi C."/>
            <person name="Dima B."/>
            <person name="Sanchez-Garcia M."/>
            <person name="Sanchez-Ramirez S."/>
            <person name="Szollosi G.J."/>
            <person name="Szarkandi J.G."/>
            <person name="Papp V."/>
            <person name="Albert L."/>
            <person name="Andreopoulos W."/>
            <person name="Angelini C."/>
            <person name="Antonin V."/>
            <person name="Barry K.W."/>
            <person name="Bougher N.L."/>
            <person name="Buchanan P."/>
            <person name="Buyck B."/>
            <person name="Bense V."/>
            <person name="Catcheside P."/>
            <person name="Chovatia M."/>
            <person name="Cooper J."/>
            <person name="Damon W."/>
            <person name="Desjardin D."/>
            <person name="Finy P."/>
            <person name="Geml J."/>
            <person name="Haridas S."/>
            <person name="Hughes K."/>
            <person name="Justo A."/>
            <person name="Karasinski D."/>
            <person name="Kautmanova I."/>
            <person name="Kiss B."/>
            <person name="Kocsube S."/>
            <person name="Kotiranta H."/>
            <person name="LaButti K.M."/>
            <person name="Lechner B.E."/>
            <person name="Liimatainen K."/>
            <person name="Lipzen A."/>
            <person name="Lukacs Z."/>
            <person name="Mihaltcheva S."/>
            <person name="Morgado L.N."/>
            <person name="Niskanen T."/>
            <person name="Noordeloos M.E."/>
            <person name="Ohm R.A."/>
            <person name="Ortiz-Santana B."/>
            <person name="Ovrebo C."/>
            <person name="Racz N."/>
            <person name="Riley R."/>
            <person name="Savchenko A."/>
            <person name="Shiryaev A."/>
            <person name="Soop K."/>
            <person name="Spirin V."/>
            <person name="Szebenyi C."/>
            <person name="Tomsovsky M."/>
            <person name="Tulloss R.E."/>
            <person name="Uehling J."/>
            <person name="Grigoriev I.V."/>
            <person name="Vagvolgyi C."/>
            <person name="Papp T."/>
            <person name="Martin F.M."/>
            <person name="Miettinen O."/>
            <person name="Hibbett D.S."/>
            <person name="Nagy L.G."/>
        </authorList>
    </citation>
    <scope>NUCLEOTIDE SEQUENCE [LARGE SCALE GENOMIC DNA]</scope>
    <source>
        <strain evidence="1 2">NL-1719</strain>
    </source>
</reference>
<organism evidence="1 2">
    <name type="scientific">Pluteus cervinus</name>
    <dbReference type="NCBI Taxonomy" id="181527"/>
    <lineage>
        <taxon>Eukaryota</taxon>
        <taxon>Fungi</taxon>
        <taxon>Dikarya</taxon>
        <taxon>Basidiomycota</taxon>
        <taxon>Agaricomycotina</taxon>
        <taxon>Agaricomycetes</taxon>
        <taxon>Agaricomycetidae</taxon>
        <taxon>Agaricales</taxon>
        <taxon>Pluteineae</taxon>
        <taxon>Pluteaceae</taxon>
        <taxon>Pluteus</taxon>
    </lineage>
</organism>